<evidence type="ECO:0000313" key="2">
    <source>
        <dbReference type="Proteomes" id="UP000546257"/>
    </source>
</evidence>
<evidence type="ECO:0000313" key="1">
    <source>
        <dbReference type="EMBL" id="MBB6647233.1"/>
    </source>
</evidence>
<dbReference type="AlphaFoldDB" id="A0A7J9SLI3"/>
<name>A0A7J9SLI3_9EURY</name>
<sequence length="224" mass="24130">MFGLLIASPALIGSGTAKAPPEPVCGVCTGALDEAARERGVTVERGQSTMTIRVSETGRAEFVAGVELLKGAEQLNNDSLRHAIVKEVSYTVVDDRRNLRTSVVGDTLRVRYSSDEVAHKTLGIVQFDAFHTRGAPPFASGGEGTPYPGADRLLLYGPPGYHVHGSPGDVTNETAVRWRSDSHEQYSGLIEEDVTISFVPERARLPHLRVALANFVDRVDSFSA</sequence>
<dbReference type="RefSeq" id="WP_185193615.1">
    <property type="nucleotide sequence ID" value="NZ_JACKXD010000005.1"/>
</dbReference>
<keyword evidence="2" id="KW-1185">Reference proteome</keyword>
<reference evidence="1 2" key="1">
    <citation type="submission" date="2020-08" db="EMBL/GenBank/DDBJ databases">
        <authorList>
            <person name="Seo M.-J."/>
        </authorList>
    </citation>
    <scope>NUCLEOTIDE SEQUENCE [LARGE SCALE GENOMIC DNA]</scope>
    <source>
        <strain evidence="1 2">MBLA0160</strain>
    </source>
</reference>
<gene>
    <name evidence="1" type="ORF">H5V44_13230</name>
</gene>
<protein>
    <submittedName>
        <fullName evidence="1">Uncharacterized protein</fullName>
    </submittedName>
</protein>
<organism evidence="1 2">
    <name type="scientific">Halobellus ruber</name>
    <dbReference type="NCBI Taxonomy" id="2761102"/>
    <lineage>
        <taxon>Archaea</taxon>
        <taxon>Methanobacteriati</taxon>
        <taxon>Methanobacteriota</taxon>
        <taxon>Stenosarchaea group</taxon>
        <taxon>Halobacteria</taxon>
        <taxon>Halobacteriales</taxon>
        <taxon>Haloferacaceae</taxon>
        <taxon>Halobellus</taxon>
    </lineage>
</organism>
<accession>A0A7J9SLI3</accession>
<proteinExistence type="predicted"/>
<dbReference type="EMBL" id="JACKXD010000005">
    <property type="protein sequence ID" value="MBB6647233.1"/>
    <property type="molecule type" value="Genomic_DNA"/>
</dbReference>
<dbReference type="Proteomes" id="UP000546257">
    <property type="component" value="Unassembled WGS sequence"/>
</dbReference>
<comment type="caution">
    <text evidence="1">The sequence shown here is derived from an EMBL/GenBank/DDBJ whole genome shotgun (WGS) entry which is preliminary data.</text>
</comment>